<dbReference type="AlphaFoldDB" id="A0AAD3DY86"/>
<accession>A0AAD3DY86</accession>
<comment type="caution">
    <text evidence="1">The sequence shown here is derived from an EMBL/GenBank/DDBJ whole genome shotgun (WGS) entry which is preliminary data.</text>
</comment>
<reference evidence="1 2" key="1">
    <citation type="journal article" date="2021" name="Sci. Rep.">
        <title>Genome sequencing of the multicellular alga Astrephomene provides insights into convergent evolution of germ-soma differentiation.</title>
        <authorList>
            <person name="Yamashita S."/>
            <person name="Yamamoto K."/>
            <person name="Matsuzaki R."/>
            <person name="Suzuki S."/>
            <person name="Yamaguchi H."/>
            <person name="Hirooka S."/>
            <person name="Minakuchi Y."/>
            <person name="Miyagishima S."/>
            <person name="Kawachi M."/>
            <person name="Toyoda A."/>
            <person name="Nozaki H."/>
        </authorList>
    </citation>
    <scope>NUCLEOTIDE SEQUENCE [LARGE SCALE GENOMIC DNA]</scope>
    <source>
        <strain evidence="1 2">NIES-4017</strain>
    </source>
</reference>
<protein>
    <submittedName>
        <fullName evidence="1">Uncharacterized protein</fullName>
    </submittedName>
</protein>
<evidence type="ECO:0000313" key="2">
    <source>
        <dbReference type="Proteomes" id="UP001054857"/>
    </source>
</evidence>
<gene>
    <name evidence="1" type="ORF">Agub_g11006</name>
</gene>
<keyword evidence="2" id="KW-1185">Reference proteome</keyword>
<evidence type="ECO:0000313" key="1">
    <source>
        <dbReference type="EMBL" id="GFR48987.1"/>
    </source>
</evidence>
<dbReference type="Proteomes" id="UP001054857">
    <property type="component" value="Unassembled WGS sequence"/>
</dbReference>
<dbReference type="EMBL" id="BMAR01000027">
    <property type="protein sequence ID" value="GFR48987.1"/>
    <property type="molecule type" value="Genomic_DNA"/>
</dbReference>
<name>A0AAD3DY86_9CHLO</name>
<organism evidence="1 2">
    <name type="scientific">Astrephomene gubernaculifera</name>
    <dbReference type="NCBI Taxonomy" id="47775"/>
    <lineage>
        <taxon>Eukaryota</taxon>
        <taxon>Viridiplantae</taxon>
        <taxon>Chlorophyta</taxon>
        <taxon>core chlorophytes</taxon>
        <taxon>Chlorophyceae</taxon>
        <taxon>CS clade</taxon>
        <taxon>Chlamydomonadales</taxon>
        <taxon>Astrephomenaceae</taxon>
        <taxon>Astrephomene</taxon>
    </lineage>
</organism>
<sequence>METQIVQKLAVDRRSKNGQKQFGLVDLLQVLATFRDCLIDELSADDCLPTLRLVSRGMRDVVDLSVRHVGLHVQLADMRRSRYGEVPSLNRWPHCSSVTISHEVGQLETFRASEGVIRRYTPSDAAVLLLLPFADLSLQSRQRITELAVVDSTGNMPEAETAVSLLLRRLPALRRVDLHLLEGRSYDRLPQQILYDGLATLPYLEELCLSSHLALAGVETLASGNNNVTGSNHSNSVSACSSSGSASVSCSSDGSAAARCGSRLLIAYPHPYRRGGLPRESYRRNFVWSRKVGTSSGAAFLPEQLHGPSRRTFLAT</sequence>
<proteinExistence type="predicted"/>